<dbReference type="EMBL" id="UINC01017489">
    <property type="protein sequence ID" value="SVA72563.1"/>
    <property type="molecule type" value="Genomic_DNA"/>
</dbReference>
<dbReference type="AlphaFoldDB" id="A0A381Y7V3"/>
<reference evidence="2" key="1">
    <citation type="submission" date="2018-05" db="EMBL/GenBank/DDBJ databases">
        <authorList>
            <person name="Lanie J.A."/>
            <person name="Ng W.-L."/>
            <person name="Kazmierczak K.M."/>
            <person name="Andrzejewski T.M."/>
            <person name="Davidsen T.M."/>
            <person name="Wayne K.J."/>
            <person name="Tettelin H."/>
            <person name="Glass J.I."/>
            <person name="Rusch D."/>
            <person name="Podicherti R."/>
            <person name="Tsui H.-C.T."/>
            <person name="Winkler M.E."/>
        </authorList>
    </citation>
    <scope>NUCLEOTIDE SEQUENCE</scope>
</reference>
<evidence type="ECO:0000259" key="1">
    <source>
        <dbReference type="Pfam" id="PF05547"/>
    </source>
</evidence>
<dbReference type="Pfam" id="PF05547">
    <property type="entry name" value="Peptidase_M6"/>
    <property type="match status" value="1"/>
</dbReference>
<gene>
    <name evidence="2" type="ORF">METZ01_LOCUS125417</name>
</gene>
<proteinExistence type="predicted"/>
<name>A0A381Y7V3_9ZZZZ</name>
<organism evidence="2">
    <name type="scientific">marine metagenome</name>
    <dbReference type="NCBI Taxonomy" id="408172"/>
    <lineage>
        <taxon>unclassified sequences</taxon>
        <taxon>metagenomes</taxon>
        <taxon>ecological metagenomes</taxon>
    </lineage>
</organism>
<dbReference type="Gene3D" id="3.40.390.10">
    <property type="entry name" value="Collagenase (Catalytic Domain)"/>
    <property type="match status" value="1"/>
</dbReference>
<evidence type="ECO:0000313" key="2">
    <source>
        <dbReference type="EMBL" id="SVA72563.1"/>
    </source>
</evidence>
<dbReference type="GO" id="GO:0008237">
    <property type="term" value="F:metallopeptidase activity"/>
    <property type="evidence" value="ECO:0007669"/>
    <property type="project" value="InterPro"/>
</dbReference>
<dbReference type="PANTHER" id="PTHR41775:SF1">
    <property type="entry name" value="PEPTIDASE M6-LIKE DOMAIN-CONTAINING PROTEIN"/>
    <property type="match status" value="1"/>
</dbReference>
<feature type="domain" description="Peptidase M6-like" evidence="1">
    <location>
        <begin position="143"/>
        <end position="356"/>
    </location>
</feature>
<dbReference type="NCBIfam" id="TIGR03296">
    <property type="entry name" value="M6dom_TIGR03296"/>
    <property type="match status" value="1"/>
</dbReference>
<sequence>MKNIGRMILRLFLLFPYNLFADLASPEPIDLVQPDGTRFVGVNRGNHLQGWIETNGWSIIQDNNGWWVYATGADRHTLVPSTQKVGIDPEPDQNASLNNIYRHLKPEPRSLIDEGPVPNIRDTRIDTFFVPLLLVDFPDHTYEYPMETFEDIMNLEGYTYPGSENSGSFRDFYQEISYGEFLPHSIIADWVRAPNDHDHYAYSNPDGYAHVRQLVRYVVDTVEDQGFDWSIFDNDGDGNVDAMNLIHAGPGAEEGDYANIWSHKWNLGNNAVEYDGVQINSYTMNPEIQSGTIVAIGVLCHEFGHALGLPDLYDTDYSSSGAGKLSLMASGSWGTSNTSPWYPSAMNAWCKDQLGWVDIIELTDDQSGITIERTYSSNQVYRMNHPTVPDEYWLIENRQKAGTDTLMPQPGLTIWHISDDITSGWSPNNNEPYYGVGLEQADGLFALENGGPSDGGDVYPGTSDNREFSHSSMPNTTSLYGDPSMNRIENISDPGSVMTFDLSYNDIILADIELQDGTGYANQLGNFGVEINNDMDLGNLSLTLAYNSLELQIVDILPAARTSFDSVIIAGRAVSFQNLNIYAGSGPAFDIVVMNYTGAPTIVEISIHSVSAHMDDGAEVGMVPLGSAQYTILGIDQVFNVQDGTGAIGGGASFSVSLTNTVPIQFFIMNIIENPDLLTASDE</sequence>
<dbReference type="InterPro" id="IPR024079">
    <property type="entry name" value="MetalloPept_cat_dom_sf"/>
</dbReference>
<protein>
    <recommendedName>
        <fullName evidence="1">Peptidase M6-like domain-containing protein</fullName>
    </recommendedName>
</protein>
<accession>A0A381Y7V3</accession>
<dbReference type="PANTHER" id="PTHR41775">
    <property type="entry name" value="SECRETED PROTEIN-RELATED"/>
    <property type="match status" value="1"/>
</dbReference>
<feature type="non-terminal residue" evidence="2">
    <location>
        <position position="683"/>
    </location>
</feature>
<dbReference type="GO" id="GO:0006508">
    <property type="term" value="P:proteolysis"/>
    <property type="evidence" value="ECO:0007669"/>
    <property type="project" value="InterPro"/>
</dbReference>
<dbReference type="SUPFAM" id="SSF55486">
    <property type="entry name" value="Metalloproteases ('zincins'), catalytic domain"/>
    <property type="match status" value="1"/>
</dbReference>
<dbReference type="InterPro" id="IPR008757">
    <property type="entry name" value="Peptidase_M6-like_domain"/>
</dbReference>